<dbReference type="RefSeq" id="WP_089373462.1">
    <property type="nucleotide sequence ID" value="NZ_BMEP01000009.1"/>
</dbReference>
<comment type="caution">
    <text evidence="7">Lacks conserved residue(s) required for the propagation of feature annotation.</text>
</comment>
<feature type="binding site" evidence="7">
    <location>
        <position position="151"/>
    </location>
    <ligand>
        <name>S-adenosyl-L-methionine</name>
        <dbReference type="ChEBI" id="CHEBI:59789"/>
    </ligand>
</feature>
<keyword evidence="5 7" id="KW-0819">tRNA processing</keyword>
<name>A0A239CUJ3_9FLAO</name>
<dbReference type="PANTHER" id="PTHR43453:SF1">
    <property type="entry name" value="TRNA_RRNA METHYLTRANSFERASE SPOU TYPE DOMAIN-CONTAINING PROTEIN"/>
    <property type="match status" value="1"/>
</dbReference>
<feature type="binding site" evidence="7">
    <location>
        <position position="160"/>
    </location>
    <ligand>
        <name>S-adenosyl-L-methionine</name>
        <dbReference type="ChEBI" id="CHEBI:59789"/>
    </ligand>
</feature>
<evidence type="ECO:0000259" key="8">
    <source>
        <dbReference type="Pfam" id="PF00588"/>
    </source>
</evidence>
<dbReference type="PANTHER" id="PTHR43453">
    <property type="entry name" value="RRNA METHYLASE-LIKE"/>
    <property type="match status" value="1"/>
</dbReference>
<keyword evidence="3 7" id="KW-0808">Transferase</keyword>
<dbReference type="HAMAP" id="MF_02060">
    <property type="entry name" value="tRNA_methyltr_TrmH"/>
    <property type="match status" value="1"/>
</dbReference>
<feature type="binding site" evidence="7">
    <location>
        <position position="108"/>
    </location>
    <ligand>
        <name>S-adenosyl-L-methionine</name>
        <dbReference type="ChEBI" id="CHEBI:59789"/>
    </ligand>
</feature>
<evidence type="ECO:0000256" key="6">
    <source>
        <dbReference type="ARBA" id="ARBA00022884"/>
    </source>
</evidence>
<dbReference type="Pfam" id="PF00588">
    <property type="entry name" value="SpoU_methylase"/>
    <property type="match status" value="1"/>
</dbReference>
<sequence>MNHKLLDYLQSYLTDRRRDLFDRVLSERTYHFTVAVEDVYQLHNTSAVIRSCESFGVQNLHVIEEVNVKRIDREIAMGAQKWVDVHRHTSTKACVQSLKADGYRIIATTPHKKAYRLEDFDITQKAAIFFGRETEGLSPEVLEAADDFIYIPMVGFTESLNISVSAAITLQYIMTRLKSTDISWQLSTAEIFEKKMEWTKKMIKDVDRIVERWEEDQNI</sequence>
<dbReference type="Gene3D" id="3.40.1280.10">
    <property type="match status" value="1"/>
</dbReference>
<comment type="function">
    <text evidence="7">Catalyzes the 2'-O methylation of guanosine at position 18 in tRNA.</text>
</comment>
<evidence type="ECO:0000256" key="1">
    <source>
        <dbReference type="ARBA" id="ARBA00022555"/>
    </source>
</evidence>
<keyword evidence="4 7" id="KW-0949">S-adenosyl-L-methionine</keyword>
<dbReference type="Proteomes" id="UP000198379">
    <property type="component" value="Unassembled WGS sequence"/>
</dbReference>
<organism evidence="9 10">
    <name type="scientific">Dokdonia pacifica</name>
    <dbReference type="NCBI Taxonomy" id="1627892"/>
    <lineage>
        <taxon>Bacteria</taxon>
        <taxon>Pseudomonadati</taxon>
        <taxon>Bacteroidota</taxon>
        <taxon>Flavobacteriia</taxon>
        <taxon>Flavobacteriales</taxon>
        <taxon>Flavobacteriaceae</taxon>
        <taxon>Dokdonia</taxon>
    </lineage>
</organism>
<dbReference type="SUPFAM" id="SSF75217">
    <property type="entry name" value="alpha/beta knot"/>
    <property type="match status" value="1"/>
</dbReference>
<evidence type="ECO:0000256" key="4">
    <source>
        <dbReference type="ARBA" id="ARBA00022691"/>
    </source>
</evidence>
<dbReference type="OrthoDB" id="9785673at2"/>
<feature type="domain" description="tRNA/rRNA methyltransferase SpoU type" evidence="8">
    <location>
        <begin position="32"/>
        <end position="170"/>
    </location>
</feature>
<keyword evidence="1 7" id="KW-0820">tRNA-binding</keyword>
<dbReference type="InterPro" id="IPR029028">
    <property type="entry name" value="Alpha/beta_knot_MTases"/>
</dbReference>
<dbReference type="InterPro" id="IPR029026">
    <property type="entry name" value="tRNA_m1G_MTases_N"/>
</dbReference>
<dbReference type="CDD" id="cd18092">
    <property type="entry name" value="SpoU-like_TrmH"/>
    <property type="match status" value="1"/>
</dbReference>
<dbReference type="InterPro" id="IPR033671">
    <property type="entry name" value="TrmH"/>
</dbReference>
<evidence type="ECO:0000256" key="2">
    <source>
        <dbReference type="ARBA" id="ARBA00022603"/>
    </source>
</evidence>
<comment type="catalytic activity">
    <reaction evidence="7">
        <text>guanosine(18) in tRNA + S-adenosyl-L-methionine = 2'-O-methylguanosine(18) in tRNA + S-adenosyl-L-homocysteine + H(+)</text>
        <dbReference type="Rhea" id="RHEA:20077"/>
        <dbReference type="Rhea" id="RHEA-COMP:10190"/>
        <dbReference type="Rhea" id="RHEA-COMP:10192"/>
        <dbReference type="ChEBI" id="CHEBI:15378"/>
        <dbReference type="ChEBI" id="CHEBI:57856"/>
        <dbReference type="ChEBI" id="CHEBI:59789"/>
        <dbReference type="ChEBI" id="CHEBI:74269"/>
        <dbReference type="ChEBI" id="CHEBI:74445"/>
        <dbReference type="EC" id="2.1.1.34"/>
    </reaction>
</comment>
<gene>
    <name evidence="7" type="primary">trmH</name>
    <name evidence="9" type="ORF">SAMN06265376_108187</name>
</gene>
<evidence type="ECO:0000256" key="3">
    <source>
        <dbReference type="ARBA" id="ARBA00022679"/>
    </source>
</evidence>
<evidence type="ECO:0000313" key="10">
    <source>
        <dbReference type="Proteomes" id="UP000198379"/>
    </source>
</evidence>
<keyword evidence="6 7" id="KW-0694">RNA-binding</keyword>
<keyword evidence="2 7" id="KW-0489">Methyltransferase</keyword>
<dbReference type="EMBL" id="FZNY01000008">
    <property type="protein sequence ID" value="SNS23532.1"/>
    <property type="molecule type" value="Genomic_DNA"/>
</dbReference>
<reference evidence="9 10" key="1">
    <citation type="submission" date="2017-06" db="EMBL/GenBank/DDBJ databases">
        <authorList>
            <person name="Kim H.J."/>
            <person name="Triplett B.A."/>
        </authorList>
    </citation>
    <scope>NUCLEOTIDE SEQUENCE [LARGE SCALE GENOMIC DNA]</scope>
    <source>
        <strain evidence="9 10">DSM 25597</strain>
    </source>
</reference>
<dbReference type="GO" id="GO:0141100">
    <property type="term" value="F:tRNA (guanine(18)-2'-O)-methyltransferase activity"/>
    <property type="evidence" value="ECO:0007669"/>
    <property type="project" value="UniProtKB-UniRule"/>
</dbReference>
<keyword evidence="10" id="KW-1185">Reference proteome</keyword>
<dbReference type="GO" id="GO:0000049">
    <property type="term" value="F:tRNA binding"/>
    <property type="evidence" value="ECO:0007669"/>
    <property type="project" value="UniProtKB-UniRule"/>
</dbReference>
<protein>
    <recommendedName>
        <fullName evidence="7">tRNA (guanosine(18)-2'-O)-methyltransferase</fullName>
        <ecNumber evidence="7">2.1.1.34</ecNumber>
    </recommendedName>
    <alternativeName>
        <fullName evidence="7">tRNA [Gm18] methyltransferase</fullName>
    </alternativeName>
</protein>
<accession>A0A239CUJ3</accession>
<dbReference type="InterPro" id="IPR001537">
    <property type="entry name" value="SpoU_MeTrfase"/>
</dbReference>
<evidence type="ECO:0000256" key="5">
    <source>
        <dbReference type="ARBA" id="ARBA00022694"/>
    </source>
</evidence>
<evidence type="ECO:0000313" key="9">
    <source>
        <dbReference type="EMBL" id="SNS23532.1"/>
    </source>
</evidence>
<dbReference type="EC" id="2.1.1.34" evidence="7"/>
<evidence type="ECO:0000256" key="7">
    <source>
        <dbReference type="HAMAP-Rule" id="MF_02060"/>
    </source>
</evidence>
<dbReference type="AlphaFoldDB" id="A0A239CUJ3"/>
<comment type="similarity">
    <text evidence="7">Belongs to the class IV-like SAM-binding methyltransferase superfamily. RNA methyltransferase TrmH family.</text>
</comment>
<dbReference type="GO" id="GO:0002938">
    <property type="term" value="P:tRNA guanine ribose methylation"/>
    <property type="evidence" value="ECO:0007669"/>
    <property type="project" value="UniProtKB-UniRule"/>
</dbReference>
<proteinExistence type="inferred from homology"/>